<evidence type="ECO:0008006" key="3">
    <source>
        <dbReference type="Google" id="ProtNLM"/>
    </source>
</evidence>
<sequence length="163" mass="18103">MVPGHLKTCTRARWCIFLSAVAADYDNARLLAGNYGGAGTDSASEGECDGWRISRRETPEKQGWWRSRMSHTSSPTWPVGWNAPSNRHPNSIFHLPFSLALPPPLFRPSIDSTLISRHFCPSRIFLRLSAIEIIFQSPVASPVCFGMPCFAAVGVNVKLTFRI</sequence>
<evidence type="ECO:0000313" key="1">
    <source>
        <dbReference type="EMBL" id="KAL0103171.1"/>
    </source>
</evidence>
<protein>
    <recommendedName>
        <fullName evidence="3">Secreted protein</fullName>
    </recommendedName>
</protein>
<keyword evidence="2" id="KW-1185">Reference proteome</keyword>
<name>A0AAW2ELQ2_9HYME</name>
<dbReference type="AlphaFoldDB" id="A0AAW2ELQ2"/>
<evidence type="ECO:0000313" key="2">
    <source>
        <dbReference type="Proteomes" id="UP001430953"/>
    </source>
</evidence>
<accession>A0AAW2ELQ2</accession>
<proteinExistence type="predicted"/>
<dbReference type="EMBL" id="JADYXP020000021">
    <property type="protein sequence ID" value="KAL0103171.1"/>
    <property type="molecule type" value="Genomic_DNA"/>
</dbReference>
<organism evidence="1 2">
    <name type="scientific">Cardiocondyla obscurior</name>
    <dbReference type="NCBI Taxonomy" id="286306"/>
    <lineage>
        <taxon>Eukaryota</taxon>
        <taxon>Metazoa</taxon>
        <taxon>Ecdysozoa</taxon>
        <taxon>Arthropoda</taxon>
        <taxon>Hexapoda</taxon>
        <taxon>Insecta</taxon>
        <taxon>Pterygota</taxon>
        <taxon>Neoptera</taxon>
        <taxon>Endopterygota</taxon>
        <taxon>Hymenoptera</taxon>
        <taxon>Apocrita</taxon>
        <taxon>Aculeata</taxon>
        <taxon>Formicoidea</taxon>
        <taxon>Formicidae</taxon>
        <taxon>Myrmicinae</taxon>
        <taxon>Cardiocondyla</taxon>
    </lineage>
</organism>
<reference evidence="1 2" key="1">
    <citation type="submission" date="2023-03" db="EMBL/GenBank/DDBJ databases">
        <title>High recombination rates correlate with genetic variation in Cardiocondyla obscurior ants.</title>
        <authorList>
            <person name="Errbii M."/>
        </authorList>
    </citation>
    <scope>NUCLEOTIDE SEQUENCE [LARGE SCALE GENOMIC DNA]</scope>
    <source>
        <strain evidence="1">Alpha-2009</strain>
        <tissue evidence="1">Whole body</tissue>
    </source>
</reference>
<dbReference type="Proteomes" id="UP001430953">
    <property type="component" value="Unassembled WGS sequence"/>
</dbReference>
<gene>
    <name evidence="1" type="ORF">PUN28_017476</name>
</gene>
<comment type="caution">
    <text evidence="1">The sequence shown here is derived from an EMBL/GenBank/DDBJ whole genome shotgun (WGS) entry which is preliminary data.</text>
</comment>